<dbReference type="Gene3D" id="1.10.1220.10">
    <property type="entry name" value="Met repressor-like"/>
    <property type="match status" value="1"/>
</dbReference>
<evidence type="ECO:0000256" key="3">
    <source>
        <dbReference type="ARBA" id="ARBA00023125"/>
    </source>
</evidence>
<accession>A0ABN1LNB2</accession>
<dbReference type="Proteomes" id="UP001500359">
    <property type="component" value="Unassembled WGS sequence"/>
</dbReference>
<evidence type="ECO:0000256" key="1">
    <source>
        <dbReference type="ARBA" id="ARBA00022490"/>
    </source>
</evidence>
<dbReference type="Gene3D" id="1.20.1380.10">
    <property type="entry name" value="Replication modulator SeqA, C-terminal DNA-binding domain"/>
    <property type="match status" value="1"/>
</dbReference>
<evidence type="ECO:0000259" key="6">
    <source>
        <dbReference type="Pfam" id="PF17206"/>
    </source>
</evidence>
<evidence type="ECO:0000259" key="5">
    <source>
        <dbReference type="Pfam" id="PF03925"/>
    </source>
</evidence>
<comment type="subcellular location">
    <subcellularLocation>
        <location evidence="4">Cytoplasm</location>
    </subcellularLocation>
</comment>
<dbReference type="InterPro" id="IPR026577">
    <property type="entry name" value="SeqA_DNA-bd_C"/>
</dbReference>
<comment type="function">
    <text evidence="4">Negative regulator of replication initiation, which contributes to regulation of DNA replication and ensures that replication initiation occurs exactly once per chromosome per cell cycle. Binds to pairs of hemimethylated GATC sequences in the oriC region, thus preventing assembly of replication proteins and re-initiation at newly replicated origins. Repression is relieved when the region becomes fully methylated.</text>
</comment>
<dbReference type="InterPro" id="IPR013321">
    <property type="entry name" value="Arc_rbn_hlx_hlx"/>
</dbReference>
<evidence type="ECO:0000313" key="8">
    <source>
        <dbReference type="Proteomes" id="UP001500359"/>
    </source>
</evidence>
<dbReference type="NCBIfam" id="NF008389">
    <property type="entry name" value="PRK11187.1"/>
    <property type="match status" value="1"/>
</dbReference>
<keyword evidence="8" id="KW-1185">Reference proteome</keyword>
<dbReference type="InterPro" id="IPR036835">
    <property type="entry name" value="SeqA_DNA-bd_C_sf"/>
</dbReference>
<dbReference type="SUPFAM" id="SSF47598">
    <property type="entry name" value="Ribbon-helix-helix"/>
    <property type="match status" value="1"/>
</dbReference>
<name>A0ABN1LNB2_9ALTE</name>
<protein>
    <recommendedName>
        <fullName evidence="4">Negative modulator of initiation of replication</fullName>
    </recommendedName>
</protein>
<evidence type="ECO:0000256" key="2">
    <source>
        <dbReference type="ARBA" id="ARBA00022880"/>
    </source>
</evidence>
<keyword evidence="1 4" id="KW-0963">Cytoplasm</keyword>
<evidence type="ECO:0000256" key="4">
    <source>
        <dbReference type="PIRNR" id="PIRNR019401"/>
    </source>
</evidence>
<sequence>MKTITVDDELYAFIASQTKHIGESASDILRRILIEELGLKRGGNTHVDVTKPKQVTKAVREINKIKKPTNKSEIAKDEGNVVDAGTLFNLLKHEKYQQPMSKVERFLLMLGALHQTHPTRFDVVLEIKGKGRLYFAQDKDTLLKSGSSTNPKSIPGSPFWVVTNNNTDKKCSMLLQTAELLGYSKSNVERLSKLFNA</sequence>
<gene>
    <name evidence="7" type="primary">seqA</name>
    <name evidence="7" type="ORF">GCM10009114_27130</name>
</gene>
<comment type="similarity">
    <text evidence="4">Belongs to the SeqA family.</text>
</comment>
<dbReference type="InterPro" id="IPR033761">
    <property type="entry name" value="SeqA_N"/>
</dbReference>
<dbReference type="PIRSF" id="PIRSF019401">
    <property type="entry name" value="SeqA"/>
    <property type="match status" value="1"/>
</dbReference>
<organism evidence="7 8">
    <name type="scientific">Aliiglaciecola litoralis</name>
    <dbReference type="NCBI Taxonomy" id="582857"/>
    <lineage>
        <taxon>Bacteria</taxon>
        <taxon>Pseudomonadati</taxon>
        <taxon>Pseudomonadota</taxon>
        <taxon>Gammaproteobacteria</taxon>
        <taxon>Alteromonadales</taxon>
        <taxon>Alteromonadaceae</taxon>
        <taxon>Aliiglaciecola</taxon>
    </lineage>
</organism>
<dbReference type="InterPro" id="IPR005621">
    <property type="entry name" value="SeqA"/>
</dbReference>
<keyword evidence="2 4" id="KW-0236">DNA replication inhibitor</keyword>
<keyword evidence="3 4" id="KW-0238">DNA-binding</keyword>
<proteinExistence type="inferred from homology"/>
<dbReference type="Pfam" id="PF17206">
    <property type="entry name" value="SeqA_N"/>
    <property type="match status" value="1"/>
</dbReference>
<dbReference type="EMBL" id="BAAAFD010000008">
    <property type="protein sequence ID" value="GAA0858246.1"/>
    <property type="molecule type" value="Genomic_DNA"/>
</dbReference>
<feature type="domain" description="Negative modulator of initiation of replication SeqA N-terminal" evidence="6">
    <location>
        <begin position="1"/>
        <end position="33"/>
    </location>
</feature>
<dbReference type="Pfam" id="PF03925">
    <property type="entry name" value="SeqA"/>
    <property type="match status" value="1"/>
</dbReference>
<comment type="caution">
    <text evidence="7">The sequence shown here is derived from an EMBL/GenBank/DDBJ whole genome shotgun (WGS) entry which is preliminary data.</text>
</comment>
<dbReference type="RefSeq" id="WP_343860850.1">
    <property type="nucleotide sequence ID" value="NZ_BAAAFD010000008.1"/>
</dbReference>
<reference evidence="7 8" key="1">
    <citation type="journal article" date="2019" name="Int. J. Syst. Evol. Microbiol.">
        <title>The Global Catalogue of Microorganisms (GCM) 10K type strain sequencing project: providing services to taxonomists for standard genome sequencing and annotation.</title>
        <authorList>
            <consortium name="The Broad Institute Genomics Platform"/>
            <consortium name="The Broad Institute Genome Sequencing Center for Infectious Disease"/>
            <person name="Wu L."/>
            <person name="Ma J."/>
        </authorList>
    </citation>
    <scope>NUCLEOTIDE SEQUENCE [LARGE SCALE GENOMIC DNA]</scope>
    <source>
        <strain evidence="7 8">JCM 15896</strain>
    </source>
</reference>
<feature type="domain" description="Replication modulator SeqA C-terminal DNA-binding" evidence="5">
    <location>
        <begin position="88"/>
        <end position="192"/>
    </location>
</feature>
<dbReference type="InterPro" id="IPR010985">
    <property type="entry name" value="Ribbon_hlx_hlx"/>
</dbReference>
<evidence type="ECO:0000313" key="7">
    <source>
        <dbReference type="EMBL" id="GAA0858246.1"/>
    </source>
</evidence>
<dbReference type="SUPFAM" id="SSF82808">
    <property type="entry name" value="Replication modulator SeqA, C-terminal DNA-binding domain"/>
    <property type="match status" value="1"/>
</dbReference>